<name>A0A656HFC8_THINJ</name>
<protein>
    <submittedName>
        <fullName evidence="1">Uncharacterized protein</fullName>
    </submittedName>
</protein>
<sequence length="115" mass="12913">MQNSIIGLRLPPDLKREFADIASQQNTTMSVLTRGLINNFIKNTGNRTVKQLILNLTDAEYDLLTVKAGNGDLQQIMRIAIDNYFCTHRHTSTNTPPLDLSGRMAILRKLATPEM</sequence>
<gene>
    <name evidence="1" type="ORF">Thini_2133</name>
</gene>
<evidence type="ECO:0000313" key="1">
    <source>
        <dbReference type="EMBL" id="EIJ34704.1"/>
    </source>
</evidence>
<keyword evidence="2" id="KW-1185">Reference proteome</keyword>
<dbReference type="AlphaFoldDB" id="A0A656HFC8"/>
<organism evidence="1 2">
    <name type="scientific">Thiothrix nivea (strain ATCC 35100 / DSM 5205 / JP2)</name>
    <dbReference type="NCBI Taxonomy" id="870187"/>
    <lineage>
        <taxon>Bacteria</taxon>
        <taxon>Pseudomonadati</taxon>
        <taxon>Pseudomonadota</taxon>
        <taxon>Gammaproteobacteria</taxon>
        <taxon>Thiotrichales</taxon>
        <taxon>Thiotrichaceae</taxon>
        <taxon>Thiothrix</taxon>
    </lineage>
</organism>
<dbReference type="OrthoDB" id="5629948at2"/>
<proteinExistence type="predicted"/>
<evidence type="ECO:0000313" key="2">
    <source>
        <dbReference type="Proteomes" id="UP000005317"/>
    </source>
</evidence>
<dbReference type="Proteomes" id="UP000005317">
    <property type="component" value="Unassembled WGS sequence"/>
</dbReference>
<dbReference type="EMBL" id="JH651384">
    <property type="protein sequence ID" value="EIJ34704.1"/>
    <property type="molecule type" value="Genomic_DNA"/>
</dbReference>
<accession>A0A656HFC8</accession>
<reference evidence="2" key="1">
    <citation type="journal article" date="2011" name="Stand. Genomic Sci.">
        <title>Genome sequence of the filamentous, gliding Thiothrix nivea neotype strain (JP2(T)).</title>
        <authorList>
            <person name="Lapidus A."/>
            <person name="Nolan M."/>
            <person name="Lucas S."/>
            <person name="Glavina Del Rio T."/>
            <person name="Tice H."/>
            <person name="Cheng J.F."/>
            <person name="Tapia R."/>
            <person name="Han C."/>
            <person name="Goodwin L."/>
            <person name="Pitluck S."/>
            <person name="Liolios K."/>
            <person name="Pagani I."/>
            <person name="Ivanova N."/>
            <person name="Huntemann M."/>
            <person name="Mavromatis K."/>
            <person name="Mikhailova N."/>
            <person name="Pati A."/>
            <person name="Chen A."/>
            <person name="Palaniappan K."/>
            <person name="Land M."/>
            <person name="Brambilla E.M."/>
            <person name="Rohde M."/>
            <person name="Abt B."/>
            <person name="Verbarg S."/>
            <person name="Goker M."/>
            <person name="Bristow J."/>
            <person name="Eisen J.A."/>
            <person name="Markowitz V."/>
            <person name="Hugenholtz P."/>
            <person name="Kyrpides N.C."/>
            <person name="Klenk H.P."/>
            <person name="Woyke T."/>
        </authorList>
    </citation>
    <scope>NUCLEOTIDE SEQUENCE [LARGE SCALE GENOMIC DNA]</scope>
    <source>
        <strain evidence="2">ATCC 35100 / DSM 5205 / JP2</strain>
    </source>
</reference>
<dbReference type="RefSeq" id="WP_002708628.1">
    <property type="nucleotide sequence ID" value="NZ_JH651384.1"/>
</dbReference>